<gene>
    <name evidence="7" type="ORF">HYPSUDRAFT_471715</name>
</gene>
<evidence type="ECO:0008006" key="9">
    <source>
        <dbReference type="Google" id="ProtNLM"/>
    </source>
</evidence>
<feature type="compositionally biased region" description="Basic residues" evidence="6">
    <location>
        <begin position="273"/>
        <end position="282"/>
    </location>
</feature>
<dbReference type="FunFam" id="1.10.10.10:FF:000116">
    <property type="entry name" value="DNA-directed RNA polymerase III subunit RPC6"/>
    <property type="match status" value="1"/>
</dbReference>
<dbReference type="PANTHER" id="PTHR12780">
    <property type="entry name" value="RNA POLYMERASE III DNA DIRECTED , 39KD SUBUNIT-RELATED"/>
    <property type="match status" value="1"/>
</dbReference>
<keyword evidence="3" id="KW-0240">DNA-directed RNA polymerase</keyword>
<evidence type="ECO:0000256" key="6">
    <source>
        <dbReference type="SAM" id="MobiDB-lite"/>
    </source>
</evidence>
<dbReference type="STRING" id="945553.A0A0D2ML34"/>
<evidence type="ECO:0000313" key="8">
    <source>
        <dbReference type="Proteomes" id="UP000054270"/>
    </source>
</evidence>
<dbReference type="InterPro" id="IPR036388">
    <property type="entry name" value="WH-like_DNA-bd_sf"/>
</dbReference>
<feature type="compositionally biased region" description="Basic residues" evidence="6">
    <location>
        <begin position="321"/>
        <end position="330"/>
    </location>
</feature>
<evidence type="ECO:0000256" key="3">
    <source>
        <dbReference type="ARBA" id="ARBA00022478"/>
    </source>
</evidence>
<feature type="compositionally biased region" description="Basic residues" evidence="6">
    <location>
        <begin position="369"/>
        <end position="380"/>
    </location>
</feature>
<dbReference type="Pfam" id="PF05158">
    <property type="entry name" value="RNA_pol_Rpc34"/>
    <property type="match status" value="2"/>
</dbReference>
<dbReference type="OMA" id="PVNPREC"/>
<dbReference type="Gene3D" id="1.10.10.10">
    <property type="entry name" value="Winged helix-like DNA-binding domain superfamily/Winged helix DNA-binding domain"/>
    <property type="match status" value="1"/>
</dbReference>
<evidence type="ECO:0000256" key="4">
    <source>
        <dbReference type="ARBA" id="ARBA00023163"/>
    </source>
</evidence>
<proteinExistence type="inferred from homology"/>
<evidence type="ECO:0000256" key="1">
    <source>
        <dbReference type="ARBA" id="ARBA00004123"/>
    </source>
</evidence>
<dbReference type="InterPro" id="IPR016049">
    <property type="entry name" value="RNA_pol_Rpc34-like"/>
</dbReference>
<organism evidence="7 8">
    <name type="scientific">Hypholoma sublateritium (strain FD-334 SS-4)</name>
    <dbReference type="NCBI Taxonomy" id="945553"/>
    <lineage>
        <taxon>Eukaryota</taxon>
        <taxon>Fungi</taxon>
        <taxon>Dikarya</taxon>
        <taxon>Basidiomycota</taxon>
        <taxon>Agaricomycotina</taxon>
        <taxon>Agaricomycetes</taxon>
        <taxon>Agaricomycetidae</taxon>
        <taxon>Agaricales</taxon>
        <taxon>Agaricineae</taxon>
        <taxon>Strophariaceae</taxon>
        <taxon>Hypholoma</taxon>
    </lineage>
</organism>
<keyword evidence="8" id="KW-1185">Reference proteome</keyword>
<feature type="compositionally biased region" description="Acidic residues" evidence="6">
    <location>
        <begin position="383"/>
        <end position="394"/>
    </location>
</feature>
<accession>A0A0D2ML34</accession>
<dbReference type="GO" id="GO:0005654">
    <property type="term" value="C:nucleoplasm"/>
    <property type="evidence" value="ECO:0007669"/>
    <property type="project" value="UniProtKB-ARBA"/>
</dbReference>
<dbReference type="InterPro" id="IPR036390">
    <property type="entry name" value="WH_DNA-bd_sf"/>
</dbReference>
<dbReference type="SUPFAM" id="SSF46785">
    <property type="entry name" value="Winged helix' DNA-binding domain"/>
    <property type="match status" value="1"/>
</dbReference>
<keyword evidence="5" id="KW-0539">Nucleus</keyword>
<comment type="similarity">
    <text evidence="2">Belongs to the eukaryotic RPC34/RPC39 RNA polymerase subunit family.</text>
</comment>
<reference evidence="8" key="1">
    <citation type="submission" date="2014-04" db="EMBL/GenBank/DDBJ databases">
        <title>Evolutionary Origins and Diversification of the Mycorrhizal Mutualists.</title>
        <authorList>
            <consortium name="DOE Joint Genome Institute"/>
            <consortium name="Mycorrhizal Genomics Consortium"/>
            <person name="Kohler A."/>
            <person name="Kuo A."/>
            <person name="Nagy L.G."/>
            <person name="Floudas D."/>
            <person name="Copeland A."/>
            <person name="Barry K.W."/>
            <person name="Cichocki N."/>
            <person name="Veneault-Fourrey C."/>
            <person name="LaButti K."/>
            <person name="Lindquist E.A."/>
            <person name="Lipzen A."/>
            <person name="Lundell T."/>
            <person name="Morin E."/>
            <person name="Murat C."/>
            <person name="Riley R."/>
            <person name="Ohm R."/>
            <person name="Sun H."/>
            <person name="Tunlid A."/>
            <person name="Henrissat B."/>
            <person name="Grigoriev I.V."/>
            <person name="Hibbett D.S."/>
            <person name="Martin F."/>
        </authorList>
    </citation>
    <scope>NUCLEOTIDE SEQUENCE [LARGE SCALE GENOMIC DNA]</scope>
    <source>
        <strain evidence="8">FD-334 SS-4</strain>
    </source>
</reference>
<comment type="subcellular location">
    <subcellularLocation>
        <location evidence="1">Nucleus</location>
    </subcellularLocation>
</comment>
<dbReference type="AlphaFoldDB" id="A0A0D2ML34"/>
<name>A0A0D2ML34_HYPSF</name>
<protein>
    <recommendedName>
        <fullName evidence="9">DNA-directed RNA polymerase III subunit RPC6</fullName>
    </recommendedName>
</protein>
<sequence>MSKRPPNEVESRLHQAALAAPKKELTAKQAEAVVPDAAARQNALNFLLGVGLLKGLTSASGQLSFRAVSKDEIVATKGLTGEENLVLGHIKSSANEGIWTKHLKAKTSLHQTVIDRCLKTLTQKRLIKRVPSVQHITRKIYMLEGLEPSIALTGGPWYTDNELDTEFIQNLTEACYRLISDISFPKRRAGAAEHALYPISNAPAYPTADSVRHALRRAKLTETDLTVEHVEMLLNILVLDGKVEKIPSFGSALWDVDAIPDGADESSDDARKEKRKKKRKQRARDEDSSDDDAAARKKRKKRAASDSESDSDAAAAAAAAARRKAKKKRAKDAADSDDDSDSEPAKSKHKKRKKDVSSSEEEDSDAAARRRRKSKKKRRSASSDEDTGSSDEEDSSSRRKKAKARARSKAMKRSSSPAMELDFGAGAGAGSVYRALKAADGAFSWSEAPCELCPSFEFCKEGGPVNARECVYYGEWLSGESIAKEEDS</sequence>
<dbReference type="OrthoDB" id="613763at2759"/>
<feature type="region of interest" description="Disordered" evidence="6">
    <location>
        <begin position="260"/>
        <end position="421"/>
    </location>
</feature>
<evidence type="ECO:0000313" key="7">
    <source>
        <dbReference type="EMBL" id="KJA24503.1"/>
    </source>
</evidence>
<dbReference type="InterPro" id="IPR007832">
    <property type="entry name" value="RNA_pol_Rpc34"/>
</dbReference>
<feature type="compositionally biased region" description="Basic residues" evidence="6">
    <location>
        <begin position="398"/>
        <end position="412"/>
    </location>
</feature>
<evidence type="ECO:0000256" key="2">
    <source>
        <dbReference type="ARBA" id="ARBA00011038"/>
    </source>
</evidence>
<dbReference type="EMBL" id="KN817536">
    <property type="protein sequence ID" value="KJA24503.1"/>
    <property type="molecule type" value="Genomic_DNA"/>
</dbReference>
<dbReference type="GO" id="GO:0006383">
    <property type="term" value="P:transcription by RNA polymerase III"/>
    <property type="evidence" value="ECO:0007669"/>
    <property type="project" value="InterPro"/>
</dbReference>
<evidence type="ECO:0000256" key="5">
    <source>
        <dbReference type="ARBA" id="ARBA00023242"/>
    </source>
</evidence>
<dbReference type="GO" id="GO:0005737">
    <property type="term" value="C:cytoplasm"/>
    <property type="evidence" value="ECO:0007669"/>
    <property type="project" value="UniProtKB-ARBA"/>
</dbReference>
<dbReference type="GO" id="GO:0005666">
    <property type="term" value="C:RNA polymerase III complex"/>
    <property type="evidence" value="ECO:0007669"/>
    <property type="project" value="InterPro"/>
</dbReference>
<dbReference type="Proteomes" id="UP000054270">
    <property type="component" value="Unassembled WGS sequence"/>
</dbReference>
<keyword evidence="4" id="KW-0804">Transcription</keyword>